<feature type="compositionally biased region" description="Acidic residues" evidence="1">
    <location>
        <begin position="279"/>
        <end position="288"/>
    </location>
</feature>
<dbReference type="STRING" id="121845.A0A3Q0IK24"/>
<keyword evidence="2" id="KW-1185">Reference proteome</keyword>
<feature type="compositionally biased region" description="Polar residues" evidence="1">
    <location>
        <begin position="137"/>
        <end position="153"/>
    </location>
</feature>
<dbReference type="Proteomes" id="UP000079169">
    <property type="component" value="Unplaced"/>
</dbReference>
<feature type="compositionally biased region" description="Polar residues" evidence="1">
    <location>
        <begin position="42"/>
        <end position="52"/>
    </location>
</feature>
<feature type="compositionally biased region" description="Low complexity" evidence="1">
    <location>
        <begin position="28"/>
        <end position="41"/>
    </location>
</feature>
<feature type="region of interest" description="Disordered" evidence="1">
    <location>
        <begin position="271"/>
        <end position="340"/>
    </location>
</feature>
<dbReference type="PaxDb" id="121845-A0A3Q0IK24"/>
<feature type="region of interest" description="Disordered" evidence="1">
    <location>
        <begin position="470"/>
        <end position="516"/>
    </location>
</feature>
<protein>
    <submittedName>
        <fullName evidence="3">Uncharacterized protein LOC113465843</fullName>
    </submittedName>
</protein>
<evidence type="ECO:0000256" key="1">
    <source>
        <dbReference type="SAM" id="MobiDB-lite"/>
    </source>
</evidence>
<organism evidence="2 3">
    <name type="scientific">Diaphorina citri</name>
    <name type="common">Asian citrus psyllid</name>
    <dbReference type="NCBI Taxonomy" id="121845"/>
    <lineage>
        <taxon>Eukaryota</taxon>
        <taxon>Metazoa</taxon>
        <taxon>Ecdysozoa</taxon>
        <taxon>Arthropoda</taxon>
        <taxon>Hexapoda</taxon>
        <taxon>Insecta</taxon>
        <taxon>Pterygota</taxon>
        <taxon>Neoptera</taxon>
        <taxon>Paraneoptera</taxon>
        <taxon>Hemiptera</taxon>
        <taxon>Sternorrhyncha</taxon>
        <taxon>Psylloidea</taxon>
        <taxon>Psyllidae</taxon>
        <taxon>Diaphorininae</taxon>
        <taxon>Diaphorina</taxon>
    </lineage>
</organism>
<feature type="compositionally biased region" description="Polar residues" evidence="1">
    <location>
        <begin position="199"/>
        <end position="213"/>
    </location>
</feature>
<feature type="compositionally biased region" description="Polar residues" evidence="1">
    <location>
        <begin position="312"/>
        <end position="329"/>
    </location>
</feature>
<accession>A0A3Q0IK24</accession>
<feature type="compositionally biased region" description="Basic residues" evidence="1">
    <location>
        <begin position="81"/>
        <end position="94"/>
    </location>
</feature>
<evidence type="ECO:0000313" key="2">
    <source>
        <dbReference type="Proteomes" id="UP000079169"/>
    </source>
</evidence>
<proteinExistence type="predicted"/>
<feature type="compositionally biased region" description="Low complexity" evidence="1">
    <location>
        <begin position="397"/>
        <end position="410"/>
    </location>
</feature>
<feature type="compositionally biased region" description="Low complexity" evidence="1">
    <location>
        <begin position="239"/>
        <end position="255"/>
    </location>
</feature>
<feature type="region of interest" description="Disordered" evidence="1">
    <location>
        <begin position="418"/>
        <end position="454"/>
    </location>
</feature>
<dbReference type="GeneID" id="113465843"/>
<dbReference type="PANTHER" id="PTHR47644:SF1">
    <property type="entry name" value="PDZ DOMAIN-CONTAINING PROTEIN"/>
    <property type="match status" value="1"/>
</dbReference>
<dbReference type="AlphaFoldDB" id="A0A3Q0IK24"/>
<feature type="region of interest" description="Disordered" evidence="1">
    <location>
        <begin position="391"/>
        <end position="410"/>
    </location>
</feature>
<name>A0A3Q0IK24_DIACI</name>
<dbReference type="KEGG" id="dci:113465843"/>
<dbReference type="PANTHER" id="PTHR47644">
    <property type="entry name" value="AGAP008221-PA"/>
    <property type="match status" value="1"/>
</dbReference>
<feature type="compositionally biased region" description="Polar residues" evidence="1">
    <location>
        <begin position="494"/>
        <end position="503"/>
    </location>
</feature>
<feature type="compositionally biased region" description="Polar residues" evidence="1">
    <location>
        <begin position="221"/>
        <end position="238"/>
    </location>
</feature>
<reference evidence="3" key="1">
    <citation type="submission" date="2025-08" db="UniProtKB">
        <authorList>
            <consortium name="RefSeq"/>
        </authorList>
    </citation>
    <scope>IDENTIFICATION</scope>
</reference>
<sequence>MMEGENWSPHYAPCPTKPILVYSPKTSYATSTSSKTYSHTSDQSSTSYNRLESPSHCPAAPESKEIMIDFKPNPSAEIVRRGRKRILQHRRGRKEYKDPSLLMDEGEGSVSDSEHQYYDTYGDGDEPKEKRPPSEISCPSSAKQLTQMLSSSSQEEEFHENLVYHSIFDSEDPNKPPTKHSKPGTPDKETSRQPPVSKPAQSPSVSCDSLNTRDVSDSHWNESQTTVLHDSDNNATGISCSDLSASLSPSAAVAAMTPGSRRRHLLQLQHMQRSSMDTEALDVEDLDLETDKTVAISAPSKATTPRKERSQDSTIQPSKPISKPQTTVPKFSVTLPSDEPKKIRVKKHYLSRPHDQFTTANKVSPSEMKKFETTGADQHVPCGEYSYDLVRSDSGRTNTTDMSETSTTDDYVTANNSVITETSGNGTGTGTHGSSFESASSKYSLDRDKSEDFQIVPCGGEIKEEIDEGIDETTSKSPTHGDSSSGGSVDEDQYPSSILQESPDTPRLVRSSHHEPKSIPLVRSTCNSMEKLRSSSAASFVYDEEDFCGIYSDPYSKGSWIHISDMDEFHIWQRPDSREGVIDSPSLLSNLSTSITNSELNFKRDYEERTYI</sequence>
<dbReference type="RefSeq" id="XP_026676522.1">
    <property type="nucleotide sequence ID" value="XM_026820721.1"/>
</dbReference>
<feature type="region of interest" description="Disordered" evidence="1">
    <location>
        <begin position="28"/>
        <end position="259"/>
    </location>
</feature>
<gene>
    <name evidence="3" type="primary">LOC113465843</name>
</gene>
<evidence type="ECO:0000313" key="3">
    <source>
        <dbReference type="RefSeq" id="XP_026676522.1"/>
    </source>
</evidence>